<feature type="compositionally biased region" description="Polar residues" evidence="1">
    <location>
        <begin position="1"/>
        <end position="20"/>
    </location>
</feature>
<feature type="region of interest" description="Disordered" evidence="1">
    <location>
        <begin position="1"/>
        <end position="33"/>
    </location>
</feature>
<dbReference type="OrthoDB" id="9913183at2"/>
<reference evidence="3" key="1">
    <citation type="submission" date="2016-10" db="EMBL/GenBank/DDBJ databases">
        <authorList>
            <person name="Varghese N."/>
            <person name="Submissions S."/>
        </authorList>
    </citation>
    <scope>NUCLEOTIDE SEQUENCE [LARGE SCALE GENOMIC DNA]</scope>
    <source>
        <strain evidence="3">OR362-8,ATCC BAA-1266,JCM 13504</strain>
    </source>
</reference>
<protein>
    <submittedName>
        <fullName evidence="2">Uncharacterized protein</fullName>
    </submittedName>
</protein>
<dbReference type="AlphaFoldDB" id="A0A1I6BFP8"/>
<keyword evidence="3" id="KW-1185">Reference proteome</keyword>
<sequence>MSEQSDSLSPKPAVSTTAAKSQKGGMGKSMPGVKFGKRKFFLPYDMERALRFASFQLEVTPKAVIIEPEDLVIEAVRRHLDLLAKHITFTPGMWPVSKTSSEPTT</sequence>
<proteinExistence type="predicted"/>
<evidence type="ECO:0000313" key="2">
    <source>
        <dbReference type="EMBL" id="SFQ79736.1"/>
    </source>
</evidence>
<evidence type="ECO:0000313" key="3">
    <source>
        <dbReference type="Proteomes" id="UP000199029"/>
    </source>
</evidence>
<name>A0A1I6BFP8_HYMAR</name>
<gene>
    <name evidence="2" type="ORF">SAMN04515668_4491</name>
</gene>
<dbReference type="Proteomes" id="UP000199029">
    <property type="component" value="Unassembled WGS sequence"/>
</dbReference>
<accession>A0A1I6BFP8</accession>
<organism evidence="2 3">
    <name type="scientific">Hymenobacter arizonensis</name>
    <name type="common">Siccationidurans arizonensis</name>
    <dbReference type="NCBI Taxonomy" id="1227077"/>
    <lineage>
        <taxon>Bacteria</taxon>
        <taxon>Pseudomonadati</taxon>
        <taxon>Bacteroidota</taxon>
        <taxon>Cytophagia</taxon>
        <taxon>Cytophagales</taxon>
        <taxon>Hymenobacteraceae</taxon>
        <taxon>Hymenobacter</taxon>
    </lineage>
</organism>
<dbReference type="RefSeq" id="WP_092678501.1">
    <property type="nucleotide sequence ID" value="NZ_FOXS01000008.1"/>
</dbReference>
<dbReference type="EMBL" id="FOXS01000008">
    <property type="protein sequence ID" value="SFQ79736.1"/>
    <property type="molecule type" value="Genomic_DNA"/>
</dbReference>
<evidence type="ECO:0000256" key="1">
    <source>
        <dbReference type="SAM" id="MobiDB-lite"/>
    </source>
</evidence>